<evidence type="ECO:0000313" key="1">
    <source>
        <dbReference type="EMBL" id="JAD38967.1"/>
    </source>
</evidence>
<dbReference type="EMBL" id="GBRH01258928">
    <property type="protein sequence ID" value="JAD38967.1"/>
    <property type="molecule type" value="Transcribed_RNA"/>
</dbReference>
<sequence>MEFQTTNIITKSVGTNKIRYSRCMFSSEF</sequence>
<reference evidence="1" key="2">
    <citation type="journal article" date="2015" name="Data Brief">
        <title>Shoot transcriptome of the giant reed, Arundo donax.</title>
        <authorList>
            <person name="Barrero R.A."/>
            <person name="Guerrero F.D."/>
            <person name="Moolhuijzen P."/>
            <person name="Goolsby J.A."/>
            <person name="Tidwell J."/>
            <person name="Bellgard S.E."/>
            <person name="Bellgard M.I."/>
        </authorList>
    </citation>
    <scope>NUCLEOTIDE SEQUENCE</scope>
    <source>
        <tissue evidence="1">Shoot tissue taken approximately 20 cm above the soil surface</tissue>
    </source>
</reference>
<dbReference type="AlphaFoldDB" id="A0A0A8ZVZ9"/>
<organism evidence="1">
    <name type="scientific">Arundo donax</name>
    <name type="common">Giant reed</name>
    <name type="synonym">Donax arundinaceus</name>
    <dbReference type="NCBI Taxonomy" id="35708"/>
    <lineage>
        <taxon>Eukaryota</taxon>
        <taxon>Viridiplantae</taxon>
        <taxon>Streptophyta</taxon>
        <taxon>Embryophyta</taxon>
        <taxon>Tracheophyta</taxon>
        <taxon>Spermatophyta</taxon>
        <taxon>Magnoliopsida</taxon>
        <taxon>Liliopsida</taxon>
        <taxon>Poales</taxon>
        <taxon>Poaceae</taxon>
        <taxon>PACMAD clade</taxon>
        <taxon>Arundinoideae</taxon>
        <taxon>Arundineae</taxon>
        <taxon>Arundo</taxon>
    </lineage>
</organism>
<proteinExistence type="predicted"/>
<name>A0A0A8ZVZ9_ARUDO</name>
<reference evidence="1" key="1">
    <citation type="submission" date="2014-09" db="EMBL/GenBank/DDBJ databases">
        <authorList>
            <person name="Magalhaes I.L.F."/>
            <person name="Oliveira U."/>
            <person name="Santos F.R."/>
            <person name="Vidigal T.H.D.A."/>
            <person name="Brescovit A.D."/>
            <person name="Santos A.J."/>
        </authorList>
    </citation>
    <scope>NUCLEOTIDE SEQUENCE</scope>
    <source>
        <tissue evidence="1">Shoot tissue taken approximately 20 cm above the soil surface</tissue>
    </source>
</reference>
<protein>
    <submittedName>
        <fullName evidence="1">Uncharacterized protein</fullName>
    </submittedName>
</protein>
<accession>A0A0A8ZVZ9</accession>